<feature type="compositionally biased region" description="Gly residues" evidence="1">
    <location>
        <begin position="103"/>
        <end position="113"/>
    </location>
</feature>
<feature type="compositionally biased region" description="Basic and acidic residues" evidence="1">
    <location>
        <begin position="50"/>
        <end position="61"/>
    </location>
</feature>
<feature type="region of interest" description="Disordered" evidence="1">
    <location>
        <begin position="47"/>
        <end position="128"/>
    </location>
</feature>
<dbReference type="AlphaFoldDB" id="A0A699ZLA2"/>
<reference evidence="2 3" key="1">
    <citation type="submission" date="2020-02" db="EMBL/GenBank/DDBJ databases">
        <title>Draft genome sequence of Haematococcus lacustris strain NIES-144.</title>
        <authorList>
            <person name="Morimoto D."/>
            <person name="Nakagawa S."/>
            <person name="Yoshida T."/>
            <person name="Sawayama S."/>
        </authorList>
    </citation>
    <scope>NUCLEOTIDE SEQUENCE [LARGE SCALE GENOMIC DNA]</scope>
    <source>
        <strain evidence="2 3">NIES-144</strain>
    </source>
</reference>
<keyword evidence="3" id="KW-1185">Reference proteome</keyword>
<evidence type="ECO:0000313" key="2">
    <source>
        <dbReference type="EMBL" id="GFH19696.1"/>
    </source>
</evidence>
<evidence type="ECO:0000313" key="3">
    <source>
        <dbReference type="Proteomes" id="UP000485058"/>
    </source>
</evidence>
<accession>A0A699ZLA2</accession>
<gene>
    <name evidence="2" type="ORF">HaLaN_16686</name>
</gene>
<organism evidence="2 3">
    <name type="scientific">Haematococcus lacustris</name>
    <name type="common">Green alga</name>
    <name type="synonym">Haematococcus pluvialis</name>
    <dbReference type="NCBI Taxonomy" id="44745"/>
    <lineage>
        <taxon>Eukaryota</taxon>
        <taxon>Viridiplantae</taxon>
        <taxon>Chlorophyta</taxon>
        <taxon>core chlorophytes</taxon>
        <taxon>Chlorophyceae</taxon>
        <taxon>CS clade</taxon>
        <taxon>Chlamydomonadales</taxon>
        <taxon>Haematococcaceae</taxon>
        <taxon>Haematococcus</taxon>
    </lineage>
</organism>
<dbReference type="Proteomes" id="UP000485058">
    <property type="component" value="Unassembled WGS sequence"/>
</dbReference>
<feature type="compositionally biased region" description="Polar residues" evidence="1">
    <location>
        <begin position="81"/>
        <end position="90"/>
    </location>
</feature>
<dbReference type="EMBL" id="BLLF01001505">
    <property type="protein sequence ID" value="GFH19696.1"/>
    <property type="molecule type" value="Genomic_DNA"/>
</dbReference>
<evidence type="ECO:0000256" key="1">
    <source>
        <dbReference type="SAM" id="MobiDB-lite"/>
    </source>
</evidence>
<name>A0A699ZLA2_HAELA</name>
<sequence>MPAEQDPQHTEQYPHDYRAVSTCLQSSIHMPPCILSSIPMTTEQYPHAYRAGDQRGTKRQLDTAAPPAKATAPPTKARPSLFSSAQPKSTMSRRAKAKSQGDEGAGAAAGGLLGDTAGETGGQISRTA</sequence>
<protein>
    <submittedName>
        <fullName evidence="2">Uncharacterized protein</fullName>
    </submittedName>
</protein>
<feature type="compositionally biased region" description="Low complexity" evidence="1">
    <location>
        <begin position="63"/>
        <end position="77"/>
    </location>
</feature>
<proteinExistence type="predicted"/>
<comment type="caution">
    <text evidence="2">The sequence shown here is derived from an EMBL/GenBank/DDBJ whole genome shotgun (WGS) entry which is preliminary data.</text>
</comment>